<evidence type="ECO:0000256" key="1">
    <source>
        <dbReference type="SAM" id="Phobius"/>
    </source>
</evidence>
<keyword evidence="1" id="KW-0812">Transmembrane</keyword>
<evidence type="ECO:0000259" key="2">
    <source>
        <dbReference type="Pfam" id="PF23571"/>
    </source>
</evidence>
<dbReference type="PANTHER" id="PTHR31901">
    <property type="entry name" value="GH3 DOMAIN-CONTAINING PROTEIN"/>
    <property type="match status" value="1"/>
</dbReference>
<feature type="domain" description="GH3 middle" evidence="2">
    <location>
        <begin position="442"/>
        <end position="504"/>
    </location>
</feature>
<gene>
    <name evidence="4" type="ORF">EDS130_LOCUS27878</name>
</gene>
<name>A0A814ZRZ8_ADIRI</name>
<dbReference type="InterPro" id="IPR055377">
    <property type="entry name" value="GH3_M"/>
</dbReference>
<feature type="domain" description="GH3 C-terminal" evidence="3">
    <location>
        <begin position="545"/>
        <end position="676"/>
    </location>
</feature>
<dbReference type="AlphaFoldDB" id="A0A814ZRZ8"/>
<reference evidence="4" key="1">
    <citation type="submission" date="2021-02" db="EMBL/GenBank/DDBJ databases">
        <authorList>
            <person name="Nowell W R."/>
        </authorList>
    </citation>
    <scope>NUCLEOTIDE SEQUENCE</scope>
</reference>
<dbReference type="PANTHER" id="PTHR31901:SF9">
    <property type="entry name" value="GH3 DOMAIN-CONTAINING PROTEIN"/>
    <property type="match status" value="1"/>
</dbReference>
<feature type="transmembrane region" description="Helical" evidence="1">
    <location>
        <begin position="25"/>
        <end position="42"/>
    </location>
</feature>
<dbReference type="Proteomes" id="UP000663852">
    <property type="component" value="Unassembled WGS sequence"/>
</dbReference>
<dbReference type="InterPro" id="IPR055378">
    <property type="entry name" value="GH3_C"/>
</dbReference>
<organism evidence="4 5">
    <name type="scientific">Adineta ricciae</name>
    <name type="common">Rotifer</name>
    <dbReference type="NCBI Taxonomy" id="249248"/>
    <lineage>
        <taxon>Eukaryota</taxon>
        <taxon>Metazoa</taxon>
        <taxon>Spiralia</taxon>
        <taxon>Gnathifera</taxon>
        <taxon>Rotifera</taxon>
        <taxon>Eurotatoria</taxon>
        <taxon>Bdelloidea</taxon>
        <taxon>Adinetida</taxon>
        <taxon>Adinetidae</taxon>
        <taxon>Adineta</taxon>
    </lineage>
</organism>
<evidence type="ECO:0000313" key="5">
    <source>
        <dbReference type="Proteomes" id="UP000663852"/>
    </source>
</evidence>
<dbReference type="OrthoDB" id="10004661at2759"/>
<dbReference type="Pfam" id="PF23571">
    <property type="entry name" value="GH3_M"/>
    <property type="match status" value="1"/>
</dbReference>
<keyword evidence="1" id="KW-1133">Transmembrane helix</keyword>
<sequence>MGSLLSKFHSYVHQDVFLVPSHNNVLLIIILFLGVITSLLYLKFNWKKFIYIHIYKRLMGPKWLASNKGPFASYYRNILCNMYEINNKQLATILQNNYSSTFSRDHSISYIRSHCPHSPLPADEGYTTIDEFRSKVPLTTYDDYRNYIDRMVEEGEKNLLSTDKIVYFNTSSGTTGKIKLIPMTMTMLKETTNAFNIGLSCMWRSLPSSSFPYAKQRYFQLSSGRNESMYDKTKSGIPLGPFSQCFSAISTFSKYKPITAAANVIGLDLVEAITDFETNIFVQLVFAMTISDIYSYSVTFPPAFIHTIKMIEDYYEEINRCITSIDFNDSSLVRNHIHDVKLVTDLNQALNEIIIEYGGRKYQTKRTYHIQQECCRKDVPGLLHRLWPSLLFASTAIGSNYSMYKEQIQFYCGNKLLLSNFTCYLASEGCFGFTASNHTDEYFLLPTYAFFEFIKEEDIPKEQPKTLLMSEIEPGNRYEMVCTTPAGLIRYRMGDVITCTRFLTHSNDLVALPAEPKEIPRIPLISIACRIGCLDIYGEKTSERHVLNAIMKVIQQWKEQGFHVGLHDFTSYTKIEGLSVCYVVFIELIDEKCHDKNCTVVDNQFKMLQDIVSNEVDRQLCIENQVYESYRQIGKLGPLMCILVQYGTFSTFLNKELITDQISPVQIKPRRFLRNDKHIQFFYEHQIIDCTV</sequence>
<dbReference type="InterPro" id="IPR004993">
    <property type="entry name" value="GH3"/>
</dbReference>
<evidence type="ECO:0000313" key="4">
    <source>
        <dbReference type="EMBL" id="CAF1249190.1"/>
    </source>
</evidence>
<keyword evidence="1" id="KW-0472">Membrane</keyword>
<protein>
    <submittedName>
        <fullName evidence="4">Uncharacterized protein</fullName>
    </submittedName>
</protein>
<evidence type="ECO:0000259" key="3">
    <source>
        <dbReference type="Pfam" id="PF23572"/>
    </source>
</evidence>
<dbReference type="Pfam" id="PF23572">
    <property type="entry name" value="GH3_C"/>
    <property type="match status" value="1"/>
</dbReference>
<dbReference type="EMBL" id="CAJNOJ010000178">
    <property type="protein sequence ID" value="CAF1249190.1"/>
    <property type="molecule type" value="Genomic_DNA"/>
</dbReference>
<dbReference type="GO" id="GO:0005737">
    <property type="term" value="C:cytoplasm"/>
    <property type="evidence" value="ECO:0007669"/>
    <property type="project" value="TreeGrafter"/>
</dbReference>
<dbReference type="GO" id="GO:0016881">
    <property type="term" value="F:acid-amino acid ligase activity"/>
    <property type="evidence" value="ECO:0007669"/>
    <property type="project" value="TreeGrafter"/>
</dbReference>
<comment type="caution">
    <text evidence="4">The sequence shown here is derived from an EMBL/GenBank/DDBJ whole genome shotgun (WGS) entry which is preliminary data.</text>
</comment>
<dbReference type="Pfam" id="PF03321">
    <property type="entry name" value="GH3"/>
    <property type="match status" value="1"/>
</dbReference>
<proteinExistence type="predicted"/>
<accession>A0A814ZRZ8</accession>